<feature type="domain" description="EamA" evidence="3">
    <location>
        <begin position="3"/>
        <end position="96"/>
    </location>
</feature>
<feature type="transmembrane region" description="Helical" evidence="2">
    <location>
        <begin position="79"/>
        <end position="97"/>
    </location>
</feature>
<name>A0A414SQY4_9FIRM</name>
<dbReference type="GO" id="GO:0016020">
    <property type="term" value="C:membrane"/>
    <property type="evidence" value="ECO:0007669"/>
    <property type="project" value="InterPro"/>
</dbReference>
<comment type="similarity">
    <text evidence="1">Belongs to the EamA transporter family.</text>
</comment>
<sequence length="100" mass="10827">MTMLPFSNIHSLSSMIVSGQRTTFFILIIHALVSSVLPYALYSLSMRYMEAGKASILASSEPAAAMLFGAVLYAETPGILSICGLCFTITAVILLNYERN</sequence>
<gene>
    <name evidence="4" type="ORF">DW265_13170</name>
</gene>
<keyword evidence="2" id="KW-1133">Transmembrane helix</keyword>
<comment type="caution">
    <text evidence="4">The sequence shown here is derived from an EMBL/GenBank/DDBJ whole genome shotgun (WGS) entry which is preliminary data.</text>
</comment>
<keyword evidence="2" id="KW-0472">Membrane</keyword>
<evidence type="ECO:0000256" key="2">
    <source>
        <dbReference type="SAM" id="Phobius"/>
    </source>
</evidence>
<dbReference type="SUPFAM" id="SSF103481">
    <property type="entry name" value="Multidrug resistance efflux transporter EmrE"/>
    <property type="match status" value="1"/>
</dbReference>
<dbReference type="InterPro" id="IPR037185">
    <property type="entry name" value="EmrE-like"/>
</dbReference>
<dbReference type="Proteomes" id="UP000284095">
    <property type="component" value="Unassembled WGS sequence"/>
</dbReference>
<dbReference type="InterPro" id="IPR000620">
    <property type="entry name" value="EamA_dom"/>
</dbReference>
<proteinExistence type="inferred from homology"/>
<protein>
    <submittedName>
        <fullName evidence="4">EamA family transporter</fullName>
    </submittedName>
</protein>
<reference evidence="4 5" key="1">
    <citation type="submission" date="2018-08" db="EMBL/GenBank/DDBJ databases">
        <title>A genome reference for cultivated species of the human gut microbiota.</title>
        <authorList>
            <person name="Zou Y."/>
            <person name="Xue W."/>
            <person name="Luo G."/>
        </authorList>
    </citation>
    <scope>NUCLEOTIDE SEQUENCE [LARGE SCALE GENOMIC DNA]</scope>
    <source>
        <strain evidence="4 5">AM22-22</strain>
    </source>
</reference>
<evidence type="ECO:0000256" key="1">
    <source>
        <dbReference type="ARBA" id="ARBA00007362"/>
    </source>
</evidence>
<keyword evidence="2" id="KW-0812">Transmembrane</keyword>
<accession>A0A414SQY4</accession>
<dbReference type="AlphaFoldDB" id="A0A414SQY4"/>
<dbReference type="EMBL" id="QRIC01000036">
    <property type="protein sequence ID" value="RHG22960.1"/>
    <property type="molecule type" value="Genomic_DNA"/>
</dbReference>
<keyword evidence="5" id="KW-1185">Reference proteome</keyword>
<dbReference type="Gene3D" id="1.10.3730.20">
    <property type="match status" value="1"/>
</dbReference>
<evidence type="ECO:0000313" key="4">
    <source>
        <dbReference type="EMBL" id="RHG22960.1"/>
    </source>
</evidence>
<dbReference type="Pfam" id="PF00892">
    <property type="entry name" value="EamA"/>
    <property type="match status" value="1"/>
</dbReference>
<feature type="transmembrane region" description="Helical" evidence="2">
    <location>
        <begin position="54"/>
        <end position="73"/>
    </location>
</feature>
<evidence type="ECO:0000313" key="5">
    <source>
        <dbReference type="Proteomes" id="UP000284095"/>
    </source>
</evidence>
<feature type="transmembrane region" description="Helical" evidence="2">
    <location>
        <begin position="22"/>
        <end position="42"/>
    </location>
</feature>
<organism evidence="4 5">
    <name type="scientific">Dorea longicatena</name>
    <dbReference type="NCBI Taxonomy" id="88431"/>
    <lineage>
        <taxon>Bacteria</taxon>
        <taxon>Bacillati</taxon>
        <taxon>Bacillota</taxon>
        <taxon>Clostridia</taxon>
        <taxon>Lachnospirales</taxon>
        <taxon>Lachnospiraceae</taxon>
        <taxon>Dorea</taxon>
    </lineage>
</organism>
<evidence type="ECO:0000259" key="3">
    <source>
        <dbReference type="Pfam" id="PF00892"/>
    </source>
</evidence>